<organism evidence="9 10">
    <name type="scientific">Dichotomopilus funicola</name>
    <dbReference type="NCBI Taxonomy" id="1934379"/>
    <lineage>
        <taxon>Eukaryota</taxon>
        <taxon>Fungi</taxon>
        <taxon>Dikarya</taxon>
        <taxon>Ascomycota</taxon>
        <taxon>Pezizomycotina</taxon>
        <taxon>Sordariomycetes</taxon>
        <taxon>Sordariomycetidae</taxon>
        <taxon>Sordariales</taxon>
        <taxon>Chaetomiaceae</taxon>
        <taxon>Dichotomopilus</taxon>
    </lineage>
</organism>
<feature type="transmembrane region" description="Helical" evidence="7">
    <location>
        <begin position="139"/>
        <end position="159"/>
    </location>
</feature>
<protein>
    <submittedName>
        <fullName evidence="9">Fungal-specific transcription factor domain-containing protein</fullName>
    </submittedName>
</protein>
<sequence length="505" mass="55197">MLAFSDGTRVTTPSRACHNCRRRRLRCDRSLPSCRKCSLAGKECLGYGPLLRWANAPAVRGKLVGRLGAACPSRPIEDVTDSSKQPFLSIPPALLDPSINGLGPKTKQYVHHFATVVCRDLVSFDQPNDNPFRSIIPPAGAFGFLGAIIVATGAMNMAAMLGRYDGLRRPELIDALVAKDRAMSLLRAAVDDLTPASLPMVVAATVFLVNLDLIDSGKGGWQVHIEAATKLMPSLLHNSILASNRSLMRCLDVITADCLTYRVLGAAISGLDLTHWAEEEPAEFLGVLERAAAYTYHCCPPEILQIFLLASKLHSNSKDGEAGADPDRINKALALLQAARSFDVVNWVHNIPGLSAHDDLPARITIGHAHRATACLYIILAIPEAADCPSLTSPSHADVVVQEVLGYLSAVPIDHVHLKGTIWPTFVVGAQTDDPAQRTWCLERLEAVWTRNPWMCPWGYIRTTIRMMQDLWAIRDSRKAAGELGSGGRNWLWELKSMRDKCLIV</sequence>
<keyword evidence="4" id="KW-0238">DNA-binding</keyword>
<evidence type="ECO:0000259" key="8">
    <source>
        <dbReference type="PROSITE" id="PS50048"/>
    </source>
</evidence>
<keyword evidence="7" id="KW-0472">Membrane</keyword>
<dbReference type="GO" id="GO:0045944">
    <property type="term" value="P:positive regulation of transcription by RNA polymerase II"/>
    <property type="evidence" value="ECO:0007669"/>
    <property type="project" value="TreeGrafter"/>
</dbReference>
<keyword evidence="5" id="KW-0804">Transcription</keyword>
<name>A0AAN6ZJI2_9PEZI</name>
<keyword evidence="7" id="KW-0812">Transmembrane</keyword>
<evidence type="ECO:0000313" key="10">
    <source>
        <dbReference type="Proteomes" id="UP001302676"/>
    </source>
</evidence>
<evidence type="ECO:0000256" key="3">
    <source>
        <dbReference type="ARBA" id="ARBA00023015"/>
    </source>
</evidence>
<dbReference type="Pfam" id="PF00172">
    <property type="entry name" value="Zn_clus"/>
    <property type="match status" value="1"/>
</dbReference>
<evidence type="ECO:0000256" key="2">
    <source>
        <dbReference type="ARBA" id="ARBA00022833"/>
    </source>
</evidence>
<evidence type="ECO:0000256" key="4">
    <source>
        <dbReference type="ARBA" id="ARBA00023125"/>
    </source>
</evidence>
<keyword evidence="2" id="KW-0862">Zinc</keyword>
<dbReference type="AlphaFoldDB" id="A0AAN6ZJI2"/>
<dbReference type="Proteomes" id="UP001302676">
    <property type="component" value="Unassembled WGS sequence"/>
</dbReference>
<proteinExistence type="predicted"/>
<accession>A0AAN6ZJI2</accession>
<dbReference type="PANTHER" id="PTHR37534:SF51">
    <property type="entry name" value="ACRIFLAVINE SENSITIVITY CONTROL PROTEIN ACR-2"/>
    <property type="match status" value="1"/>
</dbReference>
<reference evidence="9" key="2">
    <citation type="submission" date="2023-05" db="EMBL/GenBank/DDBJ databases">
        <authorList>
            <consortium name="Lawrence Berkeley National Laboratory"/>
            <person name="Steindorff A."/>
            <person name="Hensen N."/>
            <person name="Bonometti L."/>
            <person name="Westerberg I."/>
            <person name="Brannstrom I.O."/>
            <person name="Guillou S."/>
            <person name="Cros-Aarteil S."/>
            <person name="Calhoun S."/>
            <person name="Haridas S."/>
            <person name="Kuo A."/>
            <person name="Mondo S."/>
            <person name="Pangilinan J."/>
            <person name="Riley R."/>
            <person name="Labutti K."/>
            <person name="Andreopoulos B."/>
            <person name="Lipzen A."/>
            <person name="Chen C."/>
            <person name="Yanf M."/>
            <person name="Daum C."/>
            <person name="Ng V."/>
            <person name="Clum A."/>
            <person name="Ohm R."/>
            <person name="Martin F."/>
            <person name="Silar P."/>
            <person name="Natvig D."/>
            <person name="Lalanne C."/>
            <person name="Gautier V."/>
            <person name="Ament-Velasquez S.L."/>
            <person name="Kruys A."/>
            <person name="Hutchinson M.I."/>
            <person name="Powell A.J."/>
            <person name="Barry K."/>
            <person name="Miller A.N."/>
            <person name="Grigoriev I.V."/>
            <person name="Debuchy R."/>
            <person name="Gladieux P."/>
            <person name="Thoren M.H."/>
            <person name="Johannesson H."/>
        </authorList>
    </citation>
    <scope>NUCLEOTIDE SEQUENCE</scope>
    <source>
        <strain evidence="9">CBS 141.50</strain>
    </source>
</reference>
<reference evidence="9" key="1">
    <citation type="journal article" date="2023" name="Mol. Phylogenet. Evol.">
        <title>Genome-scale phylogeny and comparative genomics of the fungal order Sordariales.</title>
        <authorList>
            <person name="Hensen N."/>
            <person name="Bonometti L."/>
            <person name="Westerberg I."/>
            <person name="Brannstrom I.O."/>
            <person name="Guillou S."/>
            <person name="Cros-Aarteil S."/>
            <person name="Calhoun S."/>
            <person name="Haridas S."/>
            <person name="Kuo A."/>
            <person name="Mondo S."/>
            <person name="Pangilinan J."/>
            <person name="Riley R."/>
            <person name="LaButti K."/>
            <person name="Andreopoulos B."/>
            <person name="Lipzen A."/>
            <person name="Chen C."/>
            <person name="Yan M."/>
            <person name="Daum C."/>
            <person name="Ng V."/>
            <person name="Clum A."/>
            <person name="Steindorff A."/>
            <person name="Ohm R.A."/>
            <person name="Martin F."/>
            <person name="Silar P."/>
            <person name="Natvig D.O."/>
            <person name="Lalanne C."/>
            <person name="Gautier V."/>
            <person name="Ament-Velasquez S.L."/>
            <person name="Kruys A."/>
            <person name="Hutchinson M.I."/>
            <person name="Powell A.J."/>
            <person name="Barry K."/>
            <person name="Miller A.N."/>
            <person name="Grigoriev I.V."/>
            <person name="Debuchy R."/>
            <person name="Gladieux P."/>
            <person name="Hiltunen Thoren M."/>
            <person name="Johannesson H."/>
        </authorList>
    </citation>
    <scope>NUCLEOTIDE SEQUENCE</scope>
    <source>
        <strain evidence="9">CBS 141.50</strain>
    </source>
</reference>
<feature type="domain" description="Zn(2)-C6 fungal-type" evidence="8">
    <location>
        <begin position="16"/>
        <end position="44"/>
    </location>
</feature>
<dbReference type="Gene3D" id="4.10.240.10">
    <property type="entry name" value="Zn(2)-C6 fungal-type DNA-binding domain"/>
    <property type="match status" value="1"/>
</dbReference>
<dbReference type="SUPFAM" id="SSF57701">
    <property type="entry name" value="Zn2/Cys6 DNA-binding domain"/>
    <property type="match status" value="1"/>
</dbReference>
<keyword evidence="10" id="KW-1185">Reference proteome</keyword>
<evidence type="ECO:0000256" key="6">
    <source>
        <dbReference type="ARBA" id="ARBA00023242"/>
    </source>
</evidence>
<evidence type="ECO:0000256" key="7">
    <source>
        <dbReference type="SAM" id="Phobius"/>
    </source>
</evidence>
<dbReference type="GeneID" id="87815110"/>
<dbReference type="EMBL" id="MU853646">
    <property type="protein sequence ID" value="KAK4139884.1"/>
    <property type="molecule type" value="Genomic_DNA"/>
</dbReference>
<dbReference type="GO" id="GO:0000976">
    <property type="term" value="F:transcription cis-regulatory region binding"/>
    <property type="evidence" value="ECO:0007669"/>
    <property type="project" value="TreeGrafter"/>
</dbReference>
<dbReference type="Pfam" id="PF11951">
    <property type="entry name" value="Fungal_trans_2"/>
    <property type="match status" value="1"/>
</dbReference>
<dbReference type="PROSITE" id="PS50048">
    <property type="entry name" value="ZN2_CY6_FUNGAL_2"/>
    <property type="match status" value="1"/>
</dbReference>
<dbReference type="InterPro" id="IPR021858">
    <property type="entry name" value="Fun_TF"/>
</dbReference>
<keyword evidence="7" id="KW-1133">Transmembrane helix</keyword>
<gene>
    <name evidence="9" type="ORF">C8A04DRAFT_15449</name>
</gene>
<dbReference type="PROSITE" id="PS00463">
    <property type="entry name" value="ZN2_CY6_FUNGAL_1"/>
    <property type="match status" value="1"/>
</dbReference>
<dbReference type="PANTHER" id="PTHR37534">
    <property type="entry name" value="TRANSCRIPTIONAL ACTIVATOR PROTEIN UGA3"/>
    <property type="match status" value="1"/>
</dbReference>
<dbReference type="RefSeq" id="XP_062633255.1">
    <property type="nucleotide sequence ID" value="XM_062778497.1"/>
</dbReference>
<dbReference type="InterPro" id="IPR001138">
    <property type="entry name" value="Zn2Cys6_DnaBD"/>
</dbReference>
<keyword evidence="6" id="KW-0539">Nucleus</keyword>
<dbReference type="GO" id="GO:0000981">
    <property type="term" value="F:DNA-binding transcription factor activity, RNA polymerase II-specific"/>
    <property type="evidence" value="ECO:0007669"/>
    <property type="project" value="InterPro"/>
</dbReference>
<dbReference type="InterPro" id="IPR036864">
    <property type="entry name" value="Zn2-C6_fun-type_DNA-bd_sf"/>
</dbReference>
<comment type="subcellular location">
    <subcellularLocation>
        <location evidence="1">Nucleus</location>
    </subcellularLocation>
</comment>
<dbReference type="GO" id="GO:0005634">
    <property type="term" value="C:nucleus"/>
    <property type="evidence" value="ECO:0007669"/>
    <property type="project" value="UniProtKB-SubCell"/>
</dbReference>
<comment type="caution">
    <text evidence="9">The sequence shown here is derived from an EMBL/GenBank/DDBJ whole genome shotgun (WGS) entry which is preliminary data.</text>
</comment>
<dbReference type="SMART" id="SM00066">
    <property type="entry name" value="GAL4"/>
    <property type="match status" value="1"/>
</dbReference>
<keyword evidence="3" id="KW-0805">Transcription regulation</keyword>
<evidence type="ECO:0000256" key="1">
    <source>
        <dbReference type="ARBA" id="ARBA00004123"/>
    </source>
</evidence>
<evidence type="ECO:0000256" key="5">
    <source>
        <dbReference type="ARBA" id="ARBA00023163"/>
    </source>
</evidence>
<dbReference type="GO" id="GO:0008270">
    <property type="term" value="F:zinc ion binding"/>
    <property type="evidence" value="ECO:0007669"/>
    <property type="project" value="InterPro"/>
</dbReference>
<evidence type="ECO:0000313" key="9">
    <source>
        <dbReference type="EMBL" id="KAK4139884.1"/>
    </source>
</evidence>